<keyword evidence="2" id="KW-1185">Reference proteome</keyword>
<comment type="caution">
    <text evidence="1">The sequence shown here is derived from an EMBL/GenBank/DDBJ whole genome shotgun (WGS) entry which is preliminary data.</text>
</comment>
<reference evidence="1" key="1">
    <citation type="submission" date="2023-10" db="EMBL/GenBank/DDBJ databases">
        <title>Genome assemblies of two species of porcelain crab, Petrolisthes cinctipes and Petrolisthes manimaculis (Anomura: Porcellanidae).</title>
        <authorList>
            <person name="Angst P."/>
        </authorList>
    </citation>
    <scope>NUCLEOTIDE SEQUENCE</scope>
    <source>
        <strain evidence="1">PB745_01</strain>
        <tissue evidence="1">Gill</tissue>
    </source>
</reference>
<gene>
    <name evidence="1" type="ORF">Pcinc_040231</name>
</gene>
<dbReference type="AlphaFoldDB" id="A0AAE1EIT2"/>
<name>A0AAE1EIT2_PETCI</name>
<dbReference type="EMBL" id="JAWQEG010007046">
    <property type="protein sequence ID" value="KAK3853213.1"/>
    <property type="molecule type" value="Genomic_DNA"/>
</dbReference>
<evidence type="ECO:0000313" key="1">
    <source>
        <dbReference type="EMBL" id="KAK3853213.1"/>
    </source>
</evidence>
<dbReference type="Proteomes" id="UP001286313">
    <property type="component" value="Unassembled WGS sequence"/>
</dbReference>
<protein>
    <submittedName>
        <fullName evidence="1">Uncharacterized protein</fullName>
    </submittedName>
</protein>
<proteinExistence type="predicted"/>
<evidence type="ECO:0000313" key="2">
    <source>
        <dbReference type="Proteomes" id="UP001286313"/>
    </source>
</evidence>
<organism evidence="1 2">
    <name type="scientific">Petrolisthes cinctipes</name>
    <name type="common">Flat porcelain crab</name>
    <dbReference type="NCBI Taxonomy" id="88211"/>
    <lineage>
        <taxon>Eukaryota</taxon>
        <taxon>Metazoa</taxon>
        <taxon>Ecdysozoa</taxon>
        <taxon>Arthropoda</taxon>
        <taxon>Crustacea</taxon>
        <taxon>Multicrustacea</taxon>
        <taxon>Malacostraca</taxon>
        <taxon>Eumalacostraca</taxon>
        <taxon>Eucarida</taxon>
        <taxon>Decapoda</taxon>
        <taxon>Pleocyemata</taxon>
        <taxon>Anomura</taxon>
        <taxon>Galatheoidea</taxon>
        <taxon>Porcellanidae</taxon>
        <taxon>Petrolisthes</taxon>
    </lineage>
</organism>
<sequence>MLCSHTPFLSPSPISLLPSPLIHTSLTVLPNPLSPFNCSSLPPYSSLLLPTTTTTSHPSSLLLYYSSIHLCPLPTLPYLPPVYLSTSLRVCFPS</sequence>
<accession>A0AAE1EIT2</accession>